<sequence>MVWRCIRNFDSYDTLIGTVKRVSRYDPEVNVPGTMCYNFLVSRIRLQLNVRWRLDDSQRYASWTLERPSWVLADSSGFWHVQELPEQGTVRVWFFAAVALKARVPGFVVGLVSRLGLRKACSWWDDV</sequence>
<name>A0A7S0NQI3_9EUKA</name>
<accession>A0A7S0NQI3</accession>
<organism evidence="1">
    <name type="scientific">Calcidiscus leptoporus</name>
    <dbReference type="NCBI Taxonomy" id="127549"/>
    <lineage>
        <taxon>Eukaryota</taxon>
        <taxon>Haptista</taxon>
        <taxon>Haptophyta</taxon>
        <taxon>Prymnesiophyceae</taxon>
        <taxon>Coccolithales</taxon>
        <taxon>Calcidiscaceae</taxon>
        <taxon>Calcidiscus</taxon>
    </lineage>
</organism>
<dbReference type="EMBL" id="HBER01003918">
    <property type="protein sequence ID" value="CAD8526648.1"/>
    <property type="molecule type" value="Transcribed_RNA"/>
</dbReference>
<dbReference type="SUPFAM" id="SSF55961">
    <property type="entry name" value="Bet v1-like"/>
    <property type="match status" value="1"/>
</dbReference>
<gene>
    <name evidence="1" type="ORF">CLEP1334_LOCUS1992</name>
</gene>
<dbReference type="Gene3D" id="3.30.530.20">
    <property type="match status" value="1"/>
</dbReference>
<evidence type="ECO:0000313" key="1">
    <source>
        <dbReference type="EMBL" id="CAD8526648.1"/>
    </source>
</evidence>
<proteinExistence type="predicted"/>
<dbReference type="InterPro" id="IPR023393">
    <property type="entry name" value="START-like_dom_sf"/>
</dbReference>
<protein>
    <recommendedName>
        <fullName evidence="2">Coenzyme Q-binding protein COQ10 START domain-containing protein</fullName>
    </recommendedName>
</protein>
<dbReference type="AlphaFoldDB" id="A0A7S0NQI3"/>
<reference evidence="1" key="1">
    <citation type="submission" date="2021-01" db="EMBL/GenBank/DDBJ databases">
        <authorList>
            <person name="Corre E."/>
            <person name="Pelletier E."/>
            <person name="Niang G."/>
            <person name="Scheremetjew M."/>
            <person name="Finn R."/>
            <person name="Kale V."/>
            <person name="Holt S."/>
            <person name="Cochrane G."/>
            <person name="Meng A."/>
            <person name="Brown T."/>
            <person name="Cohen L."/>
        </authorList>
    </citation>
    <scope>NUCLEOTIDE SEQUENCE</scope>
    <source>
        <strain evidence="1">RCC1130</strain>
    </source>
</reference>
<evidence type="ECO:0008006" key="2">
    <source>
        <dbReference type="Google" id="ProtNLM"/>
    </source>
</evidence>